<organism evidence="2 3">
    <name type="scientific">Anopheles dirus</name>
    <dbReference type="NCBI Taxonomy" id="7168"/>
    <lineage>
        <taxon>Eukaryota</taxon>
        <taxon>Metazoa</taxon>
        <taxon>Ecdysozoa</taxon>
        <taxon>Arthropoda</taxon>
        <taxon>Hexapoda</taxon>
        <taxon>Insecta</taxon>
        <taxon>Pterygota</taxon>
        <taxon>Neoptera</taxon>
        <taxon>Endopterygota</taxon>
        <taxon>Diptera</taxon>
        <taxon>Nematocera</taxon>
        <taxon>Culicoidea</taxon>
        <taxon>Culicidae</taxon>
        <taxon>Anophelinae</taxon>
        <taxon>Anopheles</taxon>
    </lineage>
</organism>
<reference evidence="3" key="1">
    <citation type="submission" date="2013-03" db="EMBL/GenBank/DDBJ databases">
        <title>The Genome Sequence of Anopheles dirus WRAIR2.</title>
        <authorList>
            <consortium name="The Broad Institute Genomics Platform"/>
            <person name="Neafsey D.E."/>
            <person name="Walton C."/>
            <person name="Walker B."/>
            <person name="Young S.K."/>
            <person name="Zeng Q."/>
            <person name="Gargeya S."/>
            <person name="Fitzgerald M."/>
            <person name="Haas B."/>
            <person name="Abouelleil A."/>
            <person name="Allen A.W."/>
            <person name="Alvarado L."/>
            <person name="Arachchi H.M."/>
            <person name="Berlin A.M."/>
            <person name="Chapman S.B."/>
            <person name="Gainer-Dewar J."/>
            <person name="Goldberg J."/>
            <person name="Griggs A."/>
            <person name="Gujja S."/>
            <person name="Hansen M."/>
            <person name="Howarth C."/>
            <person name="Imamovic A."/>
            <person name="Ireland A."/>
            <person name="Larimer J."/>
            <person name="McCowan C."/>
            <person name="Murphy C."/>
            <person name="Pearson M."/>
            <person name="Poon T.W."/>
            <person name="Priest M."/>
            <person name="Roberts A."/>
            <person name="Saif S."/>
            <person name="Shea T."/>
            <person name="Sisk P."/>
            <person name="Sykes S."/>
            <person name="Wortman J."/>
            <person name="Nusbaum C."/>
            <person name="Birren B."/>
        </authorList>
    </citation>
    <scope>NUCLEOTIDE SEQUENCE [LARGE SCALE GENOMIC DNA]</scope>
    <source>
        <strain evidence="3">WRAIR2</strain>
    </source>
</reference>
<proteinExistence type="predicted"/>
<keyword evidence="3" id="KW-1185">Reference proteome</keyword>
<name>A0A182NQA7_9DIPT</name>
<accession>A0A182NQA7</accession>
<protein>
    <submittedName>
        <fullName evidence="2">Helitron_like_N domain-containing protein</fullName>
    </submittedName>
</protein>
<dbReference type="AlphaFoldDB" id="A0A182NQA7"/>
<sequence length="132" mass="15261">MEHLTATNTEPCWYAYHPLTFLSWRQSIHARAVSRRHGDRQQASDRPDLTARVFRQKLIAIMDDLSAEVLGLEIARIHVIEYQTRGLPHAHCLIMLAEADKPRSAAHYDRIVSAELLNPENELLYETVRQCM</sequence>
<dbReference type="InterPro" id="IPR025476">
    <property type="entry name" value="Helitron_helicase-like"/>
</dbReference>
<evidence type="ECO:0000313" key="3">
    <source>
        <dbReference type="Proteomes" id="UP000075884"/>
    </source>
</evidence>
<dbReference type="EnsemblMetazoa" id="ADIR009842-RA">
    <property type="protein sequence ID" value="ADIR009842-PA"/>
    <property type="gene ID" value="ADIR009842"/>
</dbReference>
<evidence type="ECO:0000313" key="2">
    <source>
        <dbReference type="EnsemblMetazoa" id="ADIR009842-PA"/>
    </source>
</evidence>
<dbReference type="STRING" id="7168.A0A182NQA7"/>
<dbReference type="Pfam" id="PF14214">
    <property type="entry name" value="Helitron_like_N"/>
    <property type="match status" value="1"/>
</dbReference>
<feature type="domain" description="Helitron helicase-like" evidence="1">
    <location>
        <begin position="37"/>
        <end position="94"/>
    </location>
</feature>
<reference evidence="2" key="2">
    <citation type="submission" date="2020-05" db="UniProtKB">
        <authorList>
            <consortium name="EnsemblMetazoa"/>
        </authorList>
    </citation>
    <scope>IDENTIFICATION</scope>
    <source>
        <strain evidence="2">WRAIR2</strain>
    </source>
</reference>
<dbReference type="VEuPathDB" id="VectorBase:ADIR009842"/>
<dbReference type="Proteomes" id="UP000075884">
    <property type="component" value="Unassembled WGS sequence"/>
</dbReference>
<evidence type="ECO:0000259" key="1">
    <source>
        <dbReference type="Pfam" id="PF14214"/>
    </source>
</evidence>